<proteinExistence type="predicted"/>
<dbReference type="SUPFAM" id="SSF53807">
    <property type="entry name" value="Helical backbone' metal receptor"/>
    <property type="match status" value="1"/>
</dbReference>
<name>A0A060NJ58_9BURK</name>
<dbReference type="STRING" id="1458425.SRAA_1648"/>
<protein>
    <submittedName>
        <fullName evidence="2">ABC-type hemin transport system, periplasmic component</fullName>
    </submittedName>
</protein>
<dbReference type="OrthoDB" id="9797736at2"/>
<dbReference type="Gene3D" id="3.40.50.1980">
    <property type="entry name" value="Nitrogenase molybdenum iron protein domain"/>
    <property type="match status" value="2"/>
</dbReference>
<dbReference type="InterPro" id="IPR002491">
    <property type="entry name" value="ABC_transptr_periplasmic_BD"/>
</dbReference>
<organism evidence="2 3">
    <name type="scientific">Serpentinimonas raichei</name>
    <dbReference type="NCBI Taxonomy" id="1458425"/>
    <lineage>
        <taxon>Bacteria</taxon>
        <taxon>Pseudomonadati</taxon>
        <taxon>Pseudomonadota</taxon>
        <taxon>Betaproteobacteria</taxon>
        <taxon>Burkholderiales</taxon>
        <taxon>Comamonadaceae</taxon>
        <taxon>Serpentinimonas</taxon>
    </lineage>
</organism>
<dbReference type="PANTHER" id="PTHR30535:SF4">
    <property type="entry name" value="HEMIN-BINDING PERIPLASMIC PROTEIN HMUT"/>
    <property type="match status" value="1"/>
</dbReference>
<feature type="domain" description="Fe/B12 periplasmic-binding" evidence="1">
    <location>
        <begin position="49"/>
        <end position="307"/>
    </location>
</feature>
<dbReference type="InterPro" id="IPR050902">
    <property type="entry name" value="ABC_Transporter_SBP"/>
</dbReference>
<keyword evidence="3" id="KW-1185">Reference proteome</keyword>
<evidence type="ECO:0000313" key="3">
    <source>
        <dbReference type="Proteomes" id="UP000067461"/>
    </source>
</evidence>
<dbReference type="HOGENOM" id="CLU_038034_6_0_4"/>
<dbReference type="EMBL" id="AP014568">
    <property type="protein sequence ID" value="BAO81502.1"/>
    <property type="molecule type" value="Genomic_DNA"/>
</dbReference>
<dbReference type="PANTHER" id="PTHR30535">
    <property type="entry name" value="VITAMIN B12-BINDING PROTEIN"/>
    <property type="match status" value="1"/>
</dbReference>
<dbReference type="InterPro" id="IPR006311">
    <property type="entry name" value="TAT_signal"/>
</dbReference>
<dbReference type="RefSeq" id="WP_045532042.1">
    <property type="nucleotide sequence ID" value="NZ_AP014568.1"/>
</dbReference>
<evidence type="ECO:0000259" key="1">
    <source>
        <dbReference type="PROSITE" id="PS50983"/>
    </source>
</evidence>
<dbReference type="Proteomes" id="UP000067461">
    <property type="component" value="Chromosome"/>
</dbReference>
<dbReference type="Pfam" id="PF01497">
    <property type="entry name" value="Peripla_BP_2"/>
    <property type="match status" value="1"/>
</dbReference>
<dbReference type="AlphaFoldDB" id="A0A060NJ58"/>
<gene>
    <name evidence="2" type="ORF">SRAA_1648</name>
</gene>
<dbReference type="PROSITE" id="PS51318">
    <property type="entry name" value="TAT"/>
    <property type="match status" value="1"/>
</dbReference>
<sequence length="307" mass="32209">MNALATATPAGLRRRGWLAGGGAGVAALATSGLGWPLGALASPGTRPARLITVGGSLTEAVFALGAQAHLVGTDTTSLYPAAAQATPKVGYMRQLSAEGLLALRPDVVLALAGSGPPLVLTQLRSARVQVELVERRHEWDDVRRTVQAAGRATGREAAALELQRQLDQRWATVRARIQAHTGARPRVLFIMAHGGSPLVAGRQTAAHAMLTLAGADNVISGFNGFRPLTAESMAAAAPDAIVTTTQSLQAIGGESAFWQRPELSLTPAWRHRHRGAALLHQDALALLGFGPRLPQVLEQLHQGLLRV</sequence>
<accession>A0A060NJ58</accession>
<evidence type="ECO:0000313" key="2">
    <source>
        <dbReference type="EMBL" id="BAO81502.1"/>
    </source>
</evidence>
<dbReference type="KEGG" id="cbaa:SRAA_1648"/>
<reference evidence="2 3" key="1">
    <citation type="journal article" date="2014" name="Nat. Commun.">
        <title>Physiological and genomic features of highly alkaliphilic hydrogen-utilizing Betaproteobacteria from a continental serpentinizing site.</title>
        <authorList>
            <person name="Suzuki S."/>
            <person name="Kuenen J.G."/>
            <person name="Schipper K."/>
            <person name="van der Velde S."/>
            <person name="Ishii S."/>
            <person name="Wu A."/>
            <person name="Sorokin D.Y."/>
            <person name="Tenney A."/>
            <person name="Meng X.Y."/>
            <person name="Morrill P.L."/>
            <person name="Kamagata Y."/>
            <person name="Muyzer G."/>
            <person name="Nealson K.H."/>
        </authorList>
    </citation>
    <scope>NUCLEOTIDE SEQUENCE [LARGE SCALE GENOMIC DNA]</scope>
    <source>
        <strain evidence="2 3">A1</strain>
    </source>
</reference>
<dbReference type="PROSITE" id="PS50983">
    <property type="entry name" value="FE_B12_PBP"/>
    <property type="match status" value="1"/>
</dbReference>